<dbReference type="InterPro" id="IPR036259">
    <property type="entry name" value="MFS_trans_sf"/>
</dbReference>
<gene>
    <name evidence="2" type="ORF">C823_04344</name>
</gene>
<dbReference type="GO" id="GO:0005886">
    <property type="term" value="C:plasma membrane"/>
    <property type="evidence" value="ECO:0007669"/>
    <property type="project" value="TreeGrafter"/>
</dbReference>
<dbReference type="GO" id="GO:0008643">
    <property type="term" value="P:carbohydrate transport"/>
    <property type="evidence" value="ECO:0007669"/>
    <property type="project" value="InterPro"/>
</dbReference>
<protein>
    <recommendedName>
        <fullName evidence="4">Sugar (Glycoside-Pentoside-Hexuronide) transporter</fullName>
    </recommendedName>
</protein>
<reference evidence="2 3" key="1">
    <citation type="journal article" date="2014" name="Genome Announc.">
        <title>Draft genome sequences of the altered schaedler flora, a defined bacterial community from gnotobiotic mice.</title>
        <authorList>
            <person name="Wannemuehler M.J."/>
            <person name="Overstreet A.M."/>
            <person name="Ward D.V."/>
            <person name="Phillips G.J."/>
        </authorList>
    </citation>
    <scope>NUCLEOTIDE SEQUENCE [LARGE SCALE GENOMIC DNA]</scope>
    <source>
        <strain evidence="2 3">ASF492</strain>
    </source>
</reference>
<dbReference type="GO" id="GO:0015293">
    <property type="term" value="F:symporter activity"/>
    <property type="evidence" value="ECO:0007669"/>
    <property type="project" value="InterPro"/>
</dbReference>
<accession>N2A5M3</accession>
<feature type="transmembrane region" description="Helical" evidence="1">
    <location>
        <begin position="412"/>
        <end position="433"/>
    </location>
</feature>
<feature type="transmembrane region" description="Helical" evidence="1">
    <location>
        <begin position="253"/>
        <end position="280"/>
    </location>
</feature>
<feature type="transmembrane region" description="Helical" evidence="1">
    <location>
        <begin position="194"/>
        <end position="218"/>
    </location>
</feature>
<dbReference type="eggNOG" id="COG2211">
    <property type="taxonomic scope" value="Bacteria"/>
</dbReference>
<organism evidence="2 3">
    <name type="scientific">Eubacterium plexicaudatum ASF492</name>
    <dbReference type="NCBI Taxonomy" id="1235802"/>
    <lineage>
        <taxon>Bacteria</taxon>
        <taxon>Bacillati</taxon>
        <taxon>Bacillota</taxon>
        <taxon>Clostridia</taxon>
        <taxon>Eubacteriales</taxon>
        <taxon>Eubacteriaceae</taxon>
        <taxon>Eubacterium</taxon>
    </lineage>
</organism>
<evidence type="ECO:0000256" key="1">
    <source>
        <dbReference type="SAM" id="Phobius"/>
    </source>
</evidence>
<evidence type="ECO:0008006" key="4">
    <source>
        <dbReference type="Google" id="ProtNLM"/>
    </source>
</evidence>
<proteinExistence type="predicted"/>
<dbReference type="SUPFAM" id="SSF103473">
    <property type="entry name" value="MFS general substrate transporter"/>
    <property type="match status" value="1"/>
</dbReference>
<dbReference type="Pfam" id="PF13347">
    <property type="entry name" value="MFS_2"/>
    <property type="match status" value="1"/>
</dbReference>
<dbReference type="STRING" id="1235802.C823_04344"/>
<sequence length="515" mass="56817">MSHEKMGAKTNVNRAKLYQLVLFPMNNGATNVYYILTMNFIAYYANGVLGLFLMFATTMVTVMRLFDAVTDPIIGALIDRTSTKFGKFRPYMVLGNGIMIVSSVLLYFGTRVIPNDLSWLKYTCFVLFYALYVIGYTFQTACTRSGQTCLTNDPNQRPLFTVFNTVASLIGMGLVQFLAPILSEKLGGYNSAGFFNFMIPLAVVVSAVLTVLAVIGIWEKDRPEFFGVGGTQEKVELKEYIAILKANKELQRLMVAGAGCKLAFSIATNMTVLCMLYGAMMGNYSGLYLPMMIVGYIFSVPFFLLTVRTSQKHGQKASLVRYTGLALVMYTGVLLLLLFWKQGNPAVNLCLLPPNVYSIFFVLCFGIGYGAYYATADMPIPMVADCSDYETFRSGRYIPGIMGTLFSLVDKLVSSLGSTIVGAAVAMIGIHTLPDGNTPYAEGMHMVVIVLFCIVPMLAWIATLIAMKGYTLTGARMKEIQAVNAVRKDAVSKGMRLDEAMQRWKTAEDVPEQFL</sequence>
<dbReference type="PATRIC" id="fig|1235802.3.peg.4613"/>
<feature type="transmembrane region" description="Helical" evidence="1">
    <location>
        <begin position="119"/>
        <end position="138"/>
    </location>
</feature>
<keyword evidence="1" id="KW-1133">Transmembrane helix</keyword>
<feature type="transmembrane region" description="Helical" evidence="1">
    <location>
        <begin position="356"/>
        <end position="374"/>
    </location>
</feature>
<keyword evidence="1" id="KW-0812">Transmembrane</keyword>
<dbReference type="PANTHER" id="PTHR11328:SF24">
    <property type="entry name" value="MAJOR FACILITATOR SUPERFAMILY (MFS) PROFILE DOMAIN-CONTAINING PROTEIN"/>
    <property type="match status" value="1"/>
</dbReference>
<dbReference type="PANTHER" id="PTHR11328">
    <property type="entry name" value="MAJOR FACILITATOR SUPERFAMILY DOMAIN-CONTAINING PROTEIN"/>
    <property type="match status" value="1"/>
</dbReference>
<name>N2A5M3_9FIRM</name>
<dbReference type="AlphaFoldDB" id="N2A5M3"/>
<feature type="transmembrane region" description="Helical" evidence="1">
    <location>
        <begin position="91"/>
        <end position="113"/>
    </location>
</feature>
<keyword evidence="3" id="KW-1185">Reference proteome</keyword>
<dbReference type="Gene3D" id="1.20.1250.20">
    <property type="entry name" value="MFS general substrate transporter like domains"/>
    <property type="match status" value="1"/>
</dbReference>
<feature type="transmembrane region" description="Helical" evidence="1">
    <location>
        <begin position="286"/>
        <end position="307"/>
    </location>
</feature>
<dbReference type="EMBL" id="AQFT01000127">
    <property type="protein sequence ID" value="EMZ21743.1"/>
    <property type="molecule type" value="Genomic_DNA"/>
</dbReference>
<comment type="caution">
    <text evidence="2">The sequence shown here is derived from an EMBL/GenBank/DDBJ whole genome shotgun (WGS) entry which is preliminary data.</text>
</comment>
<evidence type="ECO:0000313" key="3">
    <source>
        <dbReference type="Proteomes" id="UP000012589"/>
    </source>
</evidence>
<evidence type="ECO:0000313" key="2">
    <source>
        <dbReference type="EMBL" id="EMZ21743.1"/>
    </source>
</evidence>
<feature type="transmembrane region" description="Helical" evidence="1">
    <location>
        <begin position="319"/>
        <end position="340"/>
    </location>
</feature>
<dbReference type="InterPro" id="IPR039672">
    <property type="entry name" value="MFS_2"/>
</dbReference>
<dbReference type="Proteomes" id="UP000012589">
    <property type="component" value="Unassembled WGS sequence"/>
</dbReference>
<dbReference type="HOGENOM" id="CLU_042905_0_0_9"/>
<keyword evidence="1" id="KW-0472">Membrane</keyword>
<feature type="transmembrane region" description="Helical" evidence="1">
    <location>
        <begin position="32"/>
        <end position="56"/>
    </location>
</feature>
<feature type="transmembrane region" description="Helical" evidence="1">
    <location>
        <begin position="159"/>
        <end position="182"/>
    </location>
</feature>
<feature type="transmembrane region" description="Helical" evidence="1">
    <location>
        <begin position="445"/>
        <end position="467"/>
    </location>
</feature>